<dbReference type="GO" id="GO:1990281">
    <property type="term" value="C:efflux pump complex"/>
    <property type="evidence" value="ECO:0007669"/>
    <property type="project" value="TreeGrafter"/>
</dbReference>
<dbReference type="Proteomes" id="UP000215002">
    <property type="component" value="Chromosome"/>
</dbReference>
<dbReference type="KEGG" id="muc:MuYL_2176"/>
<dbReference type="Gene3D" id="2.40.50.100">
    <property type="match status" value="1"/>
</dbReference>
<reference evidence="2 3" key="1">
    <citation type="submission" date="2017-08" db="EMBL/GenBank/DDBJ databases">
        <title>Complete genome sequence of Mucilaginibacter sp. strain BJC16-A31.</title>
        <authorList>
            <consortium name="Henan University of Science and Technology"/>
            <person name="You X."/>
        </authorList>
    </citation>
    <scope>NUCLEOTIDE SEQUENCE [LARGE SCALE GENOMIC DNA]</scope>
    <source>
        <strain evidence="2 3">BJC16-A31</strain>
    </source>
</reference>
<evidence type="ECO:0000313" key="3">
    <source>
        <dbReference type="Proteomes" id="UP000215002"/>
    </source>
</evidence>
<evidence type="ECO:0000313" key="2">
    <source>
        <dbReference type="EMBL" id="ASU34066.1"/>
    </source>
</evidence>
<gene>
    <name evidence="2" type="ORF">MuYL_2176</name>
</gene>
<feature type="domain" description="CusB-like beta-barrel" evidence="1">
    <location>
        <begin position="230"/>
        <end position="300"/>
    </location>
</feature>
<organism evidence="2 3">
    <name type="scientific">Mucilaginibacter xinganensis</name>
    <dbReference type="NCBI Taxonomy" id="1234841"/>
    <lineage>
        <taxon>Bacteria</taxon>
        <taxon>Pseudomonadati</taxon>
        <taxon>Bacteroidota</taxon>
        <taxon>Sphingobacteriia</taxon>
        <taxon>Sphingobacteriales</taxon>
        <taxon>Sphingobacteriaceae</taxon>
        <taxon>Mucilaginibacter</taxon>
    </lineage>
</organism>
<dbReference type="InterPro" id="IPR058792">
    <property type="entry name" value="Beta-barrel_RND_2"/>
</dbReference>
<dbReference type="PANTHER" id="PTHR30469">
    <property type="entry name" value="MULTIDRUG RESISTANCE PROTEIN MDTA"/>
    <property type="match status" value="1"/>
</dbReference>
<dbReference type="Gene3D" id="2.40.30.170">
    <property type="match status" value="1"/>
</dbReference>
<keyword evidence="3" id="KW-1185">Reference proteome</keyword>
<dbReference type="AlphaFoldDB" id="A0A223NW59"/>
<dbReference type="RefSeq" id="WP_211710263.1">
    <property type="nucleotide sequence ID" value="NZ_CP022743.1"/>
</dbReference>
<proteinExistence type="predicted"/>
<protein>
    <submittedName>
        <fullName evidence="2">RND family efflux transporter, MFP subunit</fullName>
    </submittedName>
</protein>
<evidence type="ECO:0000259" key="1">
    <source>
        <dbReference type="Pfam" id="PF25954"/>
    </source>
</evidence>
<dbReference type="PANTHER" id="PTHR30469:SF15">
    <property type="entry name" value="HLYD FAMILY OF SECRETION PROTEINS"/>
    <property type="match status" value="1"/>
</dbReference>
<dbReference type="EMBL" id="CP022743">
    <property type="protein sequence ID" value="ASU34066.1"/>
    <property type="molecule type" value="Genomic_DNA"/>
</dbReference>
<dbReference type="GO" id="GO:0015562">
    <property type="term" value="F:efflux transmembrane transporter activity"/>
    <property type="evidence" value="ECO:0007669"/>
    <property type="project" value="TreeGrafter"/>
</dbReference>
<dbReference type="SUPFAM" id="SSF111369">
    <property type="entry name" value="HlyD-like secretion proteins"/>
    <property type="match status" value="1"/>
</dbReference>
<sequence length="360" mass="40801">MSKKLYFLIAALFCSACHSDNEKTKPVIAPITESVYAAGIIKSKDQYQVFPKVNGIIRRVFVTEGDSVKIGTPLLSISNDPERITKENAELEANFFDFSTNQGQINEAQKLKDAAKSKMRNDSALYSRQQALWKQQIGTKVQLEQTALNYENSQTAYFSSVVKYNDLKRQLKLNSQQSKKKLAIATRQESDFILKSEVNGTVYRVYKTKGELAGSQTLLALIGSTNKFLLEMQIDEYEIIKVKINQEVLITMDSYKGKVFIGRVTKLYPIMDEKSKTFLVEAEFIKQPDTLYPNTTFEANIVIRTKKNALLIPRDYLLNDAFVIKGKNDTARVITGLKDYQKVEILSGVKATDVLRKPKQ</sequence>
<dbReference type="Pfam" id="PF25954">
    <property type="entry name" value="Beta-barrel_RND_2"/>
    <property type="match status" value="1"/>
</dbReference>
<accession>A0A223NW59</accession>
<name>A0A223NW59_9SPHI</name>